<reference evidence="1 2" key="2">
    <citation type="submission" date="2007-09" db="EMBL/GenBank/DDBJ databases">
        <authorList>
            <person name="Fulton L."/>
            <person name="Clifton S."/>
            <person name="Fulton B."/>
            <person name="Xu J."/>
            <person name="Minx P."/>
            <person name="Pepin K.H."/>
            <person name="Johnson M."/>
            <person name="Thiruvilangam P."/>
            <person name="Bhonagiri V."/>
            <person name="Nash W.E."/>
            <person name="Mardis E.R."/>
            <person name="Wilson R.K."/>
        </authorList>
    </citation>
    <scope>NUCLEOTIDE SEQUENCE [LARGE SCALE GENOMIC DNA]</scope>
    <source>
        <strain evidence="1 2">ATCC 33270</strain>
    </source>
</reference>
<dbReference type="HOGENOM" id="CLU_3255302_0_0_9"/>
<organism evidence="1 2">
    <name type="scientific">Parvimonas micra ATCC 33270</name>
    <dbReference type="NCBI Taxonomy" id="411465"/>
    <lineage>
        <taxon>Bacteria</taxon>
        <taxon>Bacillati</taxon>
        <taxon>Bacillota</taxon>
        <taxon>Tissierellia</taxon>
        <taxon>Tissierellales</taxon>
        <taxon>Peptoniphilaceae</taxon>
        <taxon>Parvimonas</taxon>
    </lineage>
</organism>
<evidence type="ECO:0000313" key="1">
    <source>
        <dbReference type="EMBL" id="EDP24303.1"/>
    </source>
</evidence>
<dbReference type="EMBL" id="ABEE02000016">
    <property type="protein sequence ID" value="EDP24303.1"/>
    <property type="molecule type" value="Genomic_DNA"/>
</dbReference>
<dbReference type="Proteomes" id="UP000003162">
    <property type="component" value="Unassembled WGS sequence"/>
</dbReference>
<accession>A8SL65</accession>
<name>A8SL65_9FIRM</name>
<proteinExistence type="predicted"/>
<sequence length="42" mass="4820">MEVQLLSRTQPANNSRFVMRAKGFNYKPYPLSDDKAGILAKY</sequence>
<protein>
    <submittedName>
        <fullName evidence="1">Uncharacterized protein</fullName>
    </submittedName>
</protein>
<comment type="caution">
    <text evidence="1">The sequence shown here is derived from an EMBL/GenBank/DDBJ whole genome shotgun (WGS) entry which is preliminary data.</text>
</comment>
<evidence type="ECO:0000313" key="2">
    <source>
        <dbReference type="Proteomes" id="UP000003162"/>
    </source>
</evidence>
<dbReference type="AlphaFoldDB" id="A8SL65"/>
<gene>
    <name evidence="1" type="ORF">PEPMIC_00885</name>
</gene>
<reference evidence="1 2" key="1">
    <citation type="submission" date="2007-09" db="EMBL/GenBank/DDBJ databases">
        <title>Draft genome sequence of Peptostreptococcus micros (ATCC 33270).</title>
        <authorList>
            <person name="Sudarsanam P."/>
            <person name="Ley R."/>
            <person name="Guruge J."/>
            <person name="Turnbaugh P.J."/>
            <person name="Mahowald M."/>
            <person name="Liep D."/>
            <person name="Gordon J."/>
        </authorList>
    </citation>
    <scope>NUCLEOTIDE SEQUENCE [LARGE SCALE GENOMIC DNA]</scope>
    <source>
        <strain evidence="1 2">ATCC 33270</strain>
    </source>
</reference>